<dbReference type="SUPFAM" id="SSF47565">
    <property type="entry name" value="Insect pheromone/odorant-binding proteins"/>
    <property type="match status" value="1"/>
</dbReference>
<keyword evidence="11" id="KW-1185">Reference proteome</keyword>
<proteinExistence type="inferred from homology"/>
<dbReference type="EMBL" id="KE525350">
    <property type="protein sequence ID" value="KFB50991.1"/>
    <property type="molecule type" value="Genomic_DNA"/>
</dbReference>
<evidence type="ECO:0000256" key="7">
    <source>
        <dbReference type="ARBA" id="ARBA00023157"/>
    </source>
</evidence>
<dbReference type="InterPro" id="IPR052295">
    <property type="entry name" value="Odorant-binding_protein"/>
</dbReference>
<dbReference type="OrthoDB" id="7730192at2759"/>
<comment type="subcellular location">
    <subcellularLocation>
        <location evidence="1">Secreted</location>
    </subcellularLocation>
</comment>
<dbReference type="Pfam" id="PF01395">
    <property type="entry name" value="PBP_GOBP"/>
    <property type="match status" value="1"/>
</dbReference>
<evidence type="ECO:0000256" key="8">
    <source>
        <dbReference type="SAM" id="SignalP"/>
    </source>
</evidence>
<reference evidence="9 11" key="1">
    <citation type="journal article" date="2014" name="BMC Genomics">
        <title>Genome sequence of Anopheles sinensis provides insight into genetics basis of mosquito competence for malaria parasites.</title>
        <authorList>
            <person name="Zhou D."/>
            <person name="Zhang D."/>
            <person name="Ding G."/>
            <person name="Shi L."/>
            <person name="Hou Q."/>
            <person name="Ye Y."/>
            <person name="Xu Y."/>
            <person name="Zhou H."/>
            <person name="Xiong C."/>
            <person name="Li S."/>
            <person name="Yu J."/>
            <person name="Hong S."/>
            <person name="Yu X."/>
            <person name="Zou P."/>
            <person name="Chen C."/>
            <person name="Chang X."/>
            <person name="Wang W."/>
            <person name="Lv Y."/>
            <person name="Sun Y."/>
            <person name="Ma L."/>
            <person name="Shen B."/>
            <person name="Zhu C."/>
        </authorList>
    </citation>
    <scope>NUCLEOTIDE SEQUENCE [LARGE SCALE GENOMIC DNA]</scope>
</reference>
<organism evidence="9">
    <name type="scientific">Anopheles sinensis</name>
    <name type="common">Mosquito</name>
    <dbReference type="NCBI Taxonomy" id="74873"/>
    <lineage>
        <taxon>Eukaryota</taxon>
        <taxon>Metazoa</taxon>
        <taxon>Ecdysozoa</taxon>
        <taxon>Arthropoda</taxon>
        <taxon>Hexapoda</taxon>
        <taxon>Insecta</taxon>
        <taxon>Pterygota</taxon>
        <taxon>Neoptera</taxon>
        <taxon>Endopterygota</taxon>
        <taxon>Diptera</taxon>
        <taxon>Nematocera</taxon>
        <taxon>Culicoidea</taxon>
        <taxon>Culicidae</taxon>
        <taxon>Anophelinae</taxon>
        <taxon>Anopheles</taxon>
    </lineage>
</organism>
<accession>A0A084WL97</accession>
<keyword evidence="3" id="KW-0813">Transport</keyword>
<feature type="chain" id="PRO_5001785026" evidence="8">
    <location>
        <begin position="24"/>
        <end position="181"/>
    </location>
</feature>
<dbReference type="PANTHER" id="PTHR21066:SF3">
    <property type="entry name" value="IP02236P"/>
    <property type="match status" value="1"/>
</dbReference>
<evidence type="ECO:0000313" key="9">
    <source>
        <dbReference type="EMBL" id="KFB50991.1"/>
    </source>
</evidence>
<sequence>MVLKQAFVLTFAIVCCSLQLASADEDCKNLLDRADEIDNCCQLESIIPMNEADNCSSTAEEASNPREKMTCVLQCELQSLGLMNGKQLVPEKVLEYANRFDGDWKAKAVEIANGCNERLANAKDNIDAKVQDKDCSPIGAFLMGCIMRRTFDVCPADKWQNTDFCNKIKSGECFKHRGRHA</sequence>
<dbReference type="VEuPathDB" id="VectorBase:ASIS006281"/>
<keyword evidence="7" id="KW-1015">Disulfide bond</keyword>
<dbReference type="VEuPathDB" id="VectorBase:ASIC019036"/>
<keyword evidence="4" id="KW-0964">Secreted</keyword>
<name>A0A084WL97_ANOSI</name>
<evidence type="ECO:0000256" key="3">
    <source>
        <dbReference type="ARBA" id="ARBA00022448"/>
    </source>
</evidence>
<reference evidence="10" key="2">
    <citation type="submission" date="2020-05" db="UniProtKB">
        <authorList>
            <consortium name="EnsemblMetazoa"/>
        </authorList>
    </citation>
    <scope>IDENTIFICATION</scope>
</reference>
<keyword evidence="8" id="KW-0732">Signal</keyword>
<dbReference type="EnsemblMetazoa" id="ASIC019036-RA">
    <property type="protein sequence ID" value="ASIC019036-PA"/>
    <property type="gene ID" value="ASIC019036"/>
</dbReference>
<dbReference type="PANTHER" id="PTHR21066">
    <property type="entry name" value="ODORANT-BINDING PROTEIN 59A-RELATED"/>
    <property type="match status" value="1"/>
</dbReference>
<dbReference type="GO" id="GO:0007608">
    <property type="term" value="P:sensory perception of smell"/>
    <property type="evidence" value="ECO:0007669"/>
    <property type="project" value="UniProtKB-KW"/>
</dbReference>
<comment type="similarity">
    <text evidence="2">Belongs to the PBP/GOBP family.</text>
</comment>
<evidence type="ECO:0000256" key="6">
    <source>
        <dbReference type="ARBA" id="ARBA00022725"/>
    </source>
</evidence>
<evidence type="ECO:0000313" key="11">
    <source>
        <dbReference type="Proteomes" id="UP000030765"/>
    </source>
</evidence>
<evidence type="ECO:0000256" key="5">
    <source>
        <dbReference type="ARBA" id="ARBA00022606"/>
    </source>
</evidence>
<dbReference type="Proteomes" id="UP000030765">
    <property type="component" value="Unassembled WGS sequence"/>
</dbReference>
<dbReference type="InterPro" id="IPR036728">
    <property type="entry name" value="PBP_GOBP_sf"/>
</dbReference>
<evidence type="ECO:0000256" key="2">
    <source>
        <dbReference type="ARBA" id="ARBA00008098"/>
    </source>
</evidence>
<dbReference type="InterPro" id="IPR006170">
    <property type="entry name" value="PBP/GOBP"/>
</dbReference>
<dbReference type="GO" id="GO:0005576">
    <property type="term" value="C:extracellular region"/>
    <property type="evidence" value="ECO:0007669"/>
    <property type="project" value="UniProtKB-SubCell"/>
</dbReference>
<protein>
    <submittedName>
        <fullName evidence="9">AGAP006080-PA-like protein</fullName>
    </submittedName>
</protein>
<evidence type="ECO:0000313" key="10">
    <source>
        <dbReference type="EnsemblMetazoa" id="ASIC019036-PA"/>
    </source>
</evidence>
<keyword evidence="5" id="KW-0716">Sensory transduction</keyword>
<dbReference type="EMBL" id="ATLV01024204">
    <property type="status" value="NOT_ANNOTATED_CDS"/>
    <property type="molecule type" value="Genomic_DNA"/>
</dbReference>
<gene>
    <name evidence="9" type="ORF">ZHAS_00019036</name>
</gene>
<keyword evidence="6" id="KW-0552">Olfaction</keyword>
<dbReference type="OMA" id="ANGCNER"/>
<feature type="signal peptide" evidence="8">
    <location>
        <begin position="1"/>
        <end position="23"/>
    </location>
</feature>
<evidence type="ECO:0000256" key="1">
    <source>
        <dbReference type="ARBA" id="ARBA00004613"/>
    </source>
</evidence>
<dbReference type="Gene3D" id="1.10.238.270">
    <property type="match status" value="1"/>
</dbReference>
<dbReference type="AlphaFoldDB" id="A0A084WL97"/>
<dbReference type="GO" id="GO:0005549">
    <property type="term" value="F:odorant binding"/>
    <property type="evidence" value="ECO:0007669"/>
    <property type="project" value="InterPro"/>
</dbReference>
<evidence type="ECO:0000256" key="4">
    <source>
        <dbReference type="ARBA" id="ARBA00022525"/>
    </source>
</evidence>